<dbReference type="SUPFAM" id="SSF46689">
    <property type="entry name" value="Homeodomain-like"/>
    <property type="match status" value="1"/>
</dbReference>
<proteinExistence type="predicted"/>
<keyword evidence="1" id="KW-0805">Transcription regulation</keyword>
<evidence type="ECO:0000256" key="4">
    <source>
        <dbReference type="PROSITE-ProRule" id="PRU00335"/>
    </source>
</evidence>
<dbReference type="PANTHER" id="PTHR47506:SF7">
    <property type="entry name" value="TRANSCRIPTIONAL REGULATORY PROTEIN"/>
    <property type="match status" value="1"/>
</dbReference>
<dbReference type="Proteomes" id="UP000666369">
    <property type="component" value="Unassembled WGS sequence"/>
</dbReference>
<dbReference type="PROSITE" id="PS50977">
    <property type="entry name" value="HTH_TETR_2"/>
    <property type="match status" value="1"/>
</dbReference>
<sequence length="189" mass="19875">MRKSKADAAETRQTIVNVAAEEFRLNGISATGLIALMSKAGLTHGGFYKHFESKDQLVAEACSSAIDGLVARFKEDSAAGGRQGFMSIVDSYLSMEHRDDRAGGCPLAGMGSELVRADDRARAAAAQGFDDLVAVMAGSLAQEGTAHARSDAGFAMAAMVGAMTMSRLMSDPADAAELLDDVRRRLSLI</sequence>
<keyword evidence="7" id="KW-1185">Reference proteome</keyword>
<evidence type="ECO:0000256" key="1">
    <source>
        <dbReference type="ARBA" id="ARBA00023015"/>
    </source>
</evidence>
<keyword evidence="2 4" id="KW-0238">DNA-binding</keyword>
<evidence type="ECO:0000256" key="2">
    <source>
        <dbReference type="ARBA" id="ARBA00023125"/>
    </source>
</evidence>
<dbReference type="InterPro" id="IPR054156">
    <property type="entry name" value="YxaF_TetR_C"/>
</dbReference>
<dbReference type="Gene3D" id="1.10.357.10">
    <property type="entry name" value="Tetracycline Repressor, domain 2"/>
    <property type="match status" value="1"/>
</dbReference>
<protein>
    <submittedName>
        <fullName evidence="6">TetR family transcriptional regulator</fullName>
    </submittedName>
</protein>
<dbReference type="Gene3D" id="1.10.10.60">
    <property type="entry name" value="Homeodomain-like"/>
    <property type="match status" value="1"/>
</dbReference>
<gene>
    <name evidence="6" type="ORF">GW587_13145</name>
</gene>
<accession>A0ABX0FKT8</accession>
<dbReference type="Pfam" id="PF21993">
    <property type="entry name" value="TetR_C_13_2"/>
    <property type="match status" value="1"/>
</dbReference>
<dbReference type="PANTHER" id="PTHR47506">
    <property type="entry name" value="TRANSCRIPTIONAL REGULATORY PROTEIN"/>
    <property type="match status" value="1"/>
</dbReference>
<organism evidence="6 7">
    <name type="scientific">Duganella aceris</name>
    <dbReference type="NCBI Taxonomy" id="2703883"/>
    <lineage>
        <taxon>Bacteria</taxon>
        <taxon>Pseudomonadati</taxon>
        <taxon>Pseudomonadota</taxon>
        <taxon>Betaproteobacteria</taxon>
        <taxon>Burkholderiales</taxon>
        <taxon>Oxalobacteraceae</taxon>
        <taxon>Telluria group</taxon>
        <taxon>Duganella</taxon>
    </lineage>
</organism>
<dbReference type="SUPFAM" id="SSF48498">
    <property type="entry name" value="Tetracyclin repressor-like, C-terminal domain"/>
    <property type="match status" value="1"/>
</dbReference>
<evidence type="ECO:0000256" key="3">
    <source>
        <dbReference type="ARBA" id="ARBA00023163"/>
    </source>
</evidence>
<evidence type="ECO:0000313" key="7">
    <source>
        <dbReference type="Proteomes" id="UP000666369"/>
    </source>
</evidence>
<dbReference type="EMBL" id="JAADJT010000005">
    <property type="protein sequence ID" value="NGZ85197.1"/>
    <property type="molecule type" value="Genomic_DNA"/>
</dbReference>
<feature type="DNA-binding region" description="H-T-H motif" evidence="4">
    <location>
        <begin position="32"/>
        <end position="51"/>
    </location>
</feature>
<dbReference type="InterPro" id="IPR009057">
    <property type="entry name" value="Homeodomain-like_sf"/>
</dbReference>
<reference evidence="7" key="1">
    <citation type="submission" date="2023-07" db="EMBL/GenBank/DDBJ databases">
        <title>Duganella aceri sp. nov., isolated from tree sap.</title>
        <authorList>
            <person name="Kim I.S."/>
        </authorList>
    </citation>
    <scope>NUCLEOTIDE SEQUENCE [LARGE SCALE GENOMIC DNA]</scope>
    <source>
        <strain evidence="7">SAP-35</strain>
    </source>
</reference>
<dbReference type="Pfam" id="PF00440">
    <property type="entry name" value="TetR_N"/>
    <property type="match status" value="1"/>
</dbReference>
<evidence type="ECO:0000259" key="5">
    <source>
        <dbReference type="PROSITE" id="PS50977"/>
    </source>
</evidence>
<dbReference type="InterPro" id="IPR001647">
    <property type="entry name" value="HTH_TetR"/>
</dbReference>
<dbReference type="PRINTS" id="PR00455">
    <property type="entry name" value="HTHTETR"/>
</dbReference>
<name>A0ABX0FKT8_9BURK</name>
<feature type="domain" description="HTH tetR-type" evidence="5">
    <location>
        <begin position="9"/>
        <end position="69"/>
    </location>
</feature>
<dbReference type="InterPro" id="IPR036271">
    <property type="entry name" value="Tet_transcr_reg_TetR-rel_C_sf"/>
</dbReference>
<comment type="caution">
    <text evidence="6">The sequence shown here is derived from an EMBL/GenBank/DDBJ whole genome shotgun (WGS) entry which is preliminary data.</text>
</comment>
<evidence type="ECO:0000313" key="6">
    <source>
        <dbReference type="EMBL" id="NGZ85197.1"/>
    </source>
</evidence>
<keyword evidence="3" id="KW-0804">Transcription</keyword>